<accession>A0A9X2L3K7</accession>
<evidence type="ECO:0000313" key="1">
    <source>
        <dbReference type="EMBL" id="MCP9291652.1"/>
    </source>
</evidence>
<name>A0A9X2L3K7_9BACT</name>
<dbReference type="EMBL" id="JANDBC010000001">
    <property type="protein sequence ID" value="MCP9291652.1"/>
    <property type="molecule type" value="Genomic_DNA"/>
</dbReference>
<dbReference type="RefSeq" id="WP_255134515.1">
    <property type="nucleotide sequence ID" value="NZ_JANDBC010000001.1"/>
</dbReference>
<evidence type="ECO:0000313" key="2">
    <source>
        <dbReference type="Proteomes" id="UP001139125"/>
    </source>
</evidence>
<gene>
    <name evidence="1" type="ORF">NM125_08675</name>
</gene>
<proteinExistence type="predicted"/>
<comment type="caution">
    <text evidence="1">The sequence shown here is derived from an EMBL/GenBank/DDBJ whole genome shotgun (WGS) entry which is preliminary data.</text>
</comment>
<sequence>MRSERVFKDRRRNAYLVVLGLILLFWGVSKFQSDNTESQDPKIQAANNELPEKRTTFTQTNESIRLNLMVELREDATVGERAEIWIKSMGSWYLNNKYDSNDQINKFGSVSTTTPNLEVGKNLKLYFYPDGRDKNEIALDFKLSSEFCSQGCARDALRISVFNNKVTFFGLPIKEAHGDIEIEKNR</sequence>
<keyword evidence="2" id="KW-1185">Reference proteome</keyword>
<dbReference type="AlphaFoldDB" id="A0A9X2L3K7"/>
<protein>
    <submittedName>
        <fullName evidence="1">Uncharacterized protein</fullName>
    </submittedName>
</protein>
<organism evidence="1 2">
    <name type="scientific">Gracilimonas sediminicola</name>
    <dbReference type="NCBI Taxonomy" id="2952158"/>
    <lineage>
        <taxon>Bacteria</taxon>
        <taxon>Pseudomonadati</taxon>
        <taxon>Balneolota</taxon>
        <taxon>Balneolia</taxon>
        <taxon>Balneolales</taxon>
        <taxon>Balneolaceae</taxon>
        <taxon>Gracilimonas</taxon>
    </lineage>
</organism>
<dbReference type="Proteomes" id="UP001139125">
    <property type="component" value="Unassembled WGS sequence"/>
</dbReference>
<reference evidence="1" key="1">
    <citation type="submission" date="2022-06" db="EMBL/GenBank/DDBJ databases">
        <title>Gracilimonas sp. CAU 1638 isolated from sea sediment.</title>
        <authorList>
            <person name="Kim W."/>
        </authorList>
    </citation>
    <scope>NUCLEOTIDE SEQUENCE</scope>
    <source>
        <strain evidence="1">CAU 1638</strain>
    </source>
</reference>